<name>Q6A588_CAEEL</name>
<dbReference type="Pfam" id="PF10325">
    <property type="entry name" value="7TM_GPCR_Srz"/>
    <property type="match status" value="1"/>
</dbReference>
<dbReference type="CTD" id="3565502"/>
<evidence type="ECO:0000313" key="4">
    <source>
        <dbReference type="WormBase" id="C09G12.11"/>
    </source>
</evidence>
<feature type="transmembrane region" description="Helical" evidence="1">
    <location>
        <begin position="258"/>
        <end position="279"/>
    </location>
</feature>
<evidence type="ECO:0000256" key="1">
    <source>
        <dbReference type="SAM" id="Phobius"/>
    </source>
</evidence>
<dbReference type="PANTHER" id="PTHR31720:SF3">
    <property type="entry name" value="SERPENTINE RECEPTOR, CLASS Z-RELATED"/>
    <property type="match status" value="1"/>
</dbReference>
<dbReference type="KEGG" id="cel:CELE_C09G12.11"/>
<dbReference type="InterPro" id="IPR018817">
    <property type="entry name" value="7TM_GPCR_serpentine_rcpt_Srz"/>
</dbReference>
<proteinExistence type="predicted"/>
<gene>
    <name evidence="2 4" type="primary">srz-82</name>
    <name evidence="4" type="ORF">C09G12.11</name>
    <name evidence="2" type="ORF">CELE_C09G12.11</name>
</gene>
<dbReference type="PhylomeDB" id="Q6A588"/>
<evidence type="ECO:0000313" key="3">
    <source>
        <dbReference type="Proteomes" id="UP000001940"/>
    </source>
</evidence>
<dbReference type="Proteomes" id="UP000001940">
    <property type="component" value="Chromosome IV"/>
</dbReference>
<keyword evidence="3" id="KW-1185">Reference proteome</keyword>
<evidence type="ECO:0000313" key="2">
    <source>
        <dbReference type="EMBL" id="CCD64028.1"/>
    </source>
</evidence>
<feature type="transmembrane region" description="Helical" evidence="1">
    <location>
        <begin position="114"/>
        <end position="132"/>
    </location>
</feature>
<dbReference type="WormBase" id="C09G12.11">
    <property type="protein sequence ID" value="CE37084"/>
    <property type="gene ID" value="WBGene00023463"/>
    <property type="gene designation" value="srz-82"/>
</dbReference>
<feature type="transmembrane region" description="Helical" evidence="1">
    <location>
        <begin position="24"/>
        <end position="44"/>
    </location>
</feature>
<keyword evidence="2" id="KW-0675">Receptor</keyword>
<dbReference type="HOGENOM" id="CLU_056063_2_1_1"/>
<keyword evidence="1" id="KW-0472">Membrane</keyword>
<feature type="transmembrane region" description="Helical" evidence="1">
    <location>
        <begin position="226"/>
        <end position="252"/>
    </location>
</feature>
<dbReference type="FunCoup" id="Q6A588">
    <property type="interactions" value="1"/>
</dbReference>
<dbReference type="InParanoid" id="Q6A588"/>
<dbReference type="UCSC" id="C09G12.11">
    <property type="organism name" value="c. elegans"/>
</dbReference>
<keyword evidence="1" id="KW-0812">Transmembrane</keyword>
<dbReference type="PaxDb" id="6239-C09G12.11"/>
<accession>Q6A588</accession>
<dbReference type="RefSeq" id="NP_001021315.1">
    <property type="nucleotide sequence ID" value="NM_001026144.1"/>
</dbReference>
<dbReference type="AlphaFoldDB" id="Q6A588"/>
<feature type="transmembrane region" description="Helical" evidence="1">
    <location>
        <begin position="152"/>
        <end position="170"/>
    </location>
</feature>
<dbReference type="EMBL" id="BX284604">
    <property type="protein sequence ID" value="CCD64028.1"/>
    <property type="molecule type" value="Genomic_DNA"/>
</dbReference>
<dbReference type="GeneID" id="3565502"/>
<keyword evidence="1" id="KW-1133">Transmembrane helix</keyword>
<dbReference type="AGR" id="WB:WBGene00023463"/>
<feature type="transmembrane region" description="Helical" evidence="1">
    <location>
        <begin position="182"/>
        <end position="205"/>
    </location>
</feature>
<organism evidence="2 3">
    <name type="scientific">Caenorhabditis elegans</name>
    <dbReference type="NCBI Taxonomy" id="6239"/>
    <lineage>
        <taxon>Eukaryota</taxon>
        <taxon>Metazoa</taxon>
        <taxon>Ecdysozoa</taxon>
        <taxon>Nematoda</taxon>
        <taxon>Chromadorea</taxon>
        <taxon>Rhabditida</taxon>
        <taxon>Rhabditina</taxon>
        <taxon>Rhabditomorpha</taxon>
        <taxon>Rhabditoidea</taxon>
        <taxon>Rhabditidae</taxon>
        <taxon>Peloderinae</taxon>
        <taxon>Caenorhabditis</taxon>
    </lineage>
</organism>
<feature type="transmembrane region" description="Helical" evidence="1">
    <location>
        <begin position="71"/>
        <end position="102"/>
    </location>
</feature>
<dbReference type="PANTHER" id="PTHR31720">
    <property type="entry name" value="SERPENTINE RECEPTOR, CLASS Z-RELATED"/>
    <property type="match status" value="1"/>
</dbReference>
<sequence>MNDTYEGSNTTSSFVDSTSYEVKLVFVVIFGIYLIIYPFYVYAYKINRDRDKKMLLFPTVQHFYKMVKAEYILLFSIVIYHILLVAFPGGTVVLFPLFFLVYGLACALYDLIKAFHLITFLLSFQRCLVFFFPNLGKLVAVFQKQFFKYIRLFYLICFGTELIMYFYSPTIWSKSRWTTFELYSVASAIVLYIMQLLSTLFYIPILRSARRNPYVTSGHYYSLQKYIYWQTLTSLILESFTIIMCILIYLSGLSFSEIMLAIVLANIIITPLTIQVSYLGSKKWIVYPSGNLSLKNFINVVFSIKCSSTVSP</sequence>
<protein>
    <submittedName>
        <fullName evidence="2">Serpentine Receptor, class Z</fullName>
    </submittedName>
</protein>
<reference evidence="2 3" key="1">
    <citation type="journal article" date="1998" name="Science">
        <title>Genome sequence of the nematode C. elegans: a platform for investigating biology.</title>
        <authorList>
            <consortium name="The C. elegans sequencing consortium"/>
            <person name="Sulson J.E."/>
            <person name="Waterston R."/>
        </authorList>
    </citation>
    <scope>NUCLEOTIDE SEQUENCE [LARGE SCALE GENOMIC DNA]</scope>
    <source>
        <strain evidence="2 3">Bristol N2</strain>
    </source>
</reference>